<dbReference type="EMBL" id="AATQ01000002">
    <property type="protein sequence ID" value="EAU48243.1"/>
    <property type="molecule type" value="Genomic_DNA"/>
</dbReference>
<accession>Q0FV83</accession>
<feature type="transmembrane region" description="Helical" evidence="1">
    <location>
        <begin position="136"/>
        <end position="162"/>
    </location>
</feature>
<keyword evidence="3" id="KW-1185">Reference proteome</keyword>
<comment type="caution">
    <text evidence="2">The sequence shown here is derived from an EMBL/GenBank/DDBJ whole genome shotgun (WGS) entry which is preliminary data.</text>
</comment>
<sequence>MGWKIFMHSVRMVLDNLGPALRVSAVLYLLQAASQIVTFMMPQADPMGGDPAAAPVAAGELLILMILALVASLWIAVGWHRFVLTGETPRGWLPAWHGSEMLSYLGRSIVIGLLIGLGIAVIGGLAMGVAMAAPGLVGLVAFGLVGLASYVFFRIGLILPAAALGETLSLGESWKATAKDDKAILVLALIVMAGQFLISVPAMIDGDSSSVISLIYSIVVNWFATMIGISVLTTLYGCFVEGRALD</sequence>
<organism evidence="2 3">
    <name type="scientific">Salipiger bermudensis (strain DSM 26914 / JCM 13377 / KCTC 12554 / HTCC2601)</name>
    <name type="common">Pelagibaca bermudensis</name>
    <dbReference type="NCBI Taxonomy" id="314265"/>
    <lineage>
        <taxon>Bacteria</taxon>
        <taxon>Pseudomonadati</taxon>
        <taxon>Pseudomonadota</taxon>
        <taxon>Alphaproteobacteria</taxon>
        <taxon>Rhodobacterales</taxon>
        <taxon>Roseobacteraceae</taxon>
        <taxon>Salipiger</taxon>
    </lineage>
</organism>
<feature type="transmembrane region" description="Helical" evidence="1">
    <location>
        <begin position="183"/>
        <end position="204"/>
    </location>
</feature>
<feature type="transmembrane region" description="Helical" evidence="1">
    <location>
        <begin position="104"/>
        <end position="130"/>
    </location>
</feature>
<keyword evidence="1" id="KW-0472">Membrane</keyword>
<dbReference type="AlphaFoldDB" id="Q0FV83"/>
<feature type="transmembrane region" description="Helical" evidence="1">
    <location>
        <begin position="210"/>
        <end position="239"/>
    </location>
</feature>
<evidence type="ECO:0000256" key="1">
    <source>
        <dbReference type="SAM" id="Phobius"/>
    </source>
</evidence>
<dbReference type="eggNOG" id="ENOG502ZIBU">
    <property type="taxonomic scope" value="Bacteria"/>
</dbReference>
<gene>
    <name evidence="2" type="ORF">R2601_14795</name>
</gene>
<keyword evidence="1" id="KW-1133">Transmembrane helix</keyword>
<keyword evidence="1" id="KW-0812">Transmembrane</keyword>
<evidence type="ECO:0000313" key="2">
    <source>
        <dbReference type="EMBL" id="EAU48243.1"/>
    </source>
</evidence>
<reference evidence="2 3" key="1">
    <citation type="journal article" date="2010" name="J. Bacteriol.">
        <title>Genome sequences of Pelagibaca bermudensis HTCC2601T and Maritimibacter alkaliphilus HTCC2654T, the type strains of two marine Roseobacter genera.</title>
        <authorList>
            <person name="Thrash J.C."/>
            <person name="Cho J.C."/>
            <person name="Ferriera S."/>
            <person name="Johnson J."/>
            <person name="Vergin K.L."/>
            <person name="Giovannoni S.J."/>
        </authorList>
    </citation>
    <scope>NUCLEOTIDE SEQUENCE [LARGE SCALE GENOMIC DNA]</scope>
    <source>
        <strain evidence="3">DSM 26914 / JCM 13377 / KCTC 12554 / HTCC2601</strain>
    </source>
</reference>
<dbReference type="STRING" id="314265.R2601_14795"/>
<dbReference type="RefSeq" id="WP_007795679.1">
    <property type="nucleotide sequence ID" value="NZ_DS022276.1"/>
</dbReference>
<dbReference type="HOGENOM" id="CLU_1127526_0_0_5"/>
<dbReference type="Proteomes" id="UP000006230">
    <property type="component" value="Unassembled WGS sequence"/>
</dbReference>
<evidence type="ECO:0000313" key="3">
    <source>
        <dbReference type="Proteomes" id="UP000006230"/>
    </source>
</evidence>
<name>Q0FV83_SALBH</name>
<feature type="transmembrane region" description="Helical" evidence="1">
    <location>
        <begin position="20"/>
        <end position="41"/>
    </location>
</feature>
<feature type="transmembrane region" description="Helical" evidence="1">
    <location>
        <begin position="61"/>
        <end position="83"/>
    </location>
</feature>
<protein>
    <submittedName>
        <fullName evidence="2">Uncharacterized protein</fullName>
    </submittedName>
</protein>
<dbReference type="OrthoDB" id="7704812at2"/>
<proteinExistence type="predicted"/>